<protein>
    <recommendedName>
        <fullName evidence="3">AMP-binding enzyme C-terminal domain-containing protein</fullName>
    </recommendedName>
</protein>
<dbReference type="EMBL" id="BARU01044822">
    <property type="protein sequence ID" value="GAH81686.1"/>
    <property type="molecule type" value="Genomic_DNA"/>
</dbReference>
<evidence type="ECO:0000313" key="2">
    <source>
        <dbReference type="EMBL" id="GAH81686.1"/>
    </source>
</evidence>
<proteinExistence type="predicted"/>
<gene>
    <name evidence="2" type="ORF">S03H2_68227</name>
</gene>
<accession>X1IGY9</accession>
<evidence type="ECO:0000256" key="1">
    <source>
        <dbReference type="SAM" id="Phobius"/>
    </source>
</evidence>
<dbReference type="InterPro" id="IPR045851">
    <property type="entry name" value="AMP-bd_C_sf"/>
</dbReference>
<feature type="non-terminal residue" evidence="2">
    <location>
        <position position="1"/>
    </location>
</feature>
<keyword evidence="1" id="KW-1133">Transmembrane helix</keyword>
<feature type="transmembrane region" description="Helical" evidence="1">
    <location>
        <begin position="59"/>
        <end position="78"/>
    </location>
</feature>
<reference evidence="2" key="1">
    <citation type="journal article" date="2014" name="Front. Microbiol.">
        <title>High frequency of phylogenetically diverse reductive dehalogenase-homologous genes in deep subseafloor sedimentary metagenomes.</title>
        <authorList>
            <person name="Kawai M."/>
            <person name="Futagami T."/>
            <person name="Toyoda A."/>
            <person name="Takaki Y."/>
            <person name="Nishi S."/>
            <person name="Hori S."/>
            <person name="Arai W."/>
            <person name="Tsubouchi T."/>
            <person name="Morono Y."/>
            <person name="Uchiyama I."/>
            <person name="Ito T."/>
            <person name="Fujiyama A."/>
            <person name="Inagaki F."/>
            <person name="Takami H."/>
        </authorList>
    </citation>
    <scope>NUCLEOTIDE SEQUENCE</scope>
    <source>
        <strain evidence="2">Expedition CK06-06</strain>
    </source>
</reference>
<dbReference type="SUPFAM" id="SSF56801">
    <property type="entry name" value="Acetyl-CoA synthetase-like"/>
    <property type="match status" value="1"/>
</dbReference>
<name>X1IGY9_9ZZZZ</name>
<comment type="caution">
    <text evidence="2">The sequence shown here is derived from an EMBL/GenBank/DDBJ whole genome shotgun (WGS) entry which is preliminary data.</text>
</comment>
<evidence type="ECO:0008006" key="3">
    <source>
        <dbReference type="Google" id="ProtNLM"/>
    </source>
</evidence>
<organism evidence="2">
    <name type="scientific">marine sediment metagenome</name>
    <dbReference type="NCBI Taxonomy" id="412755"/>
    <lineage>
        <taxon>unclassified sequences</taxon>
        <taxon>metagenomes</taxon>
        <taxon>ecological metagenomes</taxon>
    </lineage>
</organism>
<sequence length="79" mass="9650">IIDDDGNENIKAYVVLKEEFKGKISEQDIIDWAKENMGFDKYPRKWLFFRNVPRFAKNFINFLFIFFAHTFHCFFILFD</sequence>
<keyword evidence="1" id="KW-0812">Transmembrane</keyword>
<dbReference type="Gene3D" id="3.30.300.30">
    <property type="match status" value="1"/>
</dbReference>
<keyword evidence="1" id="KW-0472">Membrane</keyword>
<dbReference type="AlphaFoldDB" id="X1IGY9"/>